<dbReference type="CDD" id="cd00009">
    <property type="entry name" value="AAA"/>
    <property type="match status" value="1"/>
</dbReference>
<dbReference type="Pfam" id="PF20030">
    <property type="entry name" value="bpMoxR"/>
    <property type="match status" value="1"/>
</dbReference>
<dbReference type="Pfam" id="PF17868">
    <property type="entry name" value="AAA_lid_8"/>
    <property type="match status" value="1"/>
</dbReference>
<dbReference type="PANTHER" id="PTHR32204">
    <property type="entry name" value="ATPASE RAVA"/>
    <property type="match status" value="1"/>
</dbReference>
<organism evidence="4 5">
    <name type="scientific">Hyalangium minutum</name>
    <dbReference type="NCBI Taxonomy" id="394096"/>
    <lineage>
        <taxon>Bacteria</taxon>
        <taxon>Pseudomonadati</taxon>
        <taxon>Myxococcota</taxon>
        <taxon>Myxococcia</taxon>
        <taxon>Myxococcales</taxon>
        <taxon>Cystobacterineae</taxon>
        <taxon>Archangiaceae</taxon>
        <taxon>Hyalangium</taxon>
    </lineage>
</organism>
<name>A0A085WPH8_9BACT</name>
<evidence type="ECO:0000313" key="5">
    <source>
        <dbReference type="Proteomes" id="UP000028725"/>
    </source>
</evidence>
<comment type="caution">
    <text evidence="4">The sequence shown here is derived from an EMBL/GenBank/DDBJ whole genome shotgun (WGS) entry which is preliminary data.</text>
</comment>
<protein>
    <submittedName>
        <fullName evidence="4">Putative 2-component regulator</fullName>
    </submittedName>
</protein>
<evidence type="ECO:0000256" key="1">
    <source>
        <dbReference type="SAM" id="MobiDB-lite"/>
    </source>
</evidence>
<evidence type="ECO:0000313" key="4">
    <source>
        <dbReference type="EMBL" id="KFE69591.1"/>
    </source>
</evidence>
<feature type="domain" description="ATPase RavA-like AAA lid" evidence="2">
    <location>
        <begin position="180"/>
        <end position="246"/>
    </location>
</feature>
<dbReference type="PANTHER" id="PTHR32204:SF0">
    <property type="entry name" value="ATPASE RAVA"/>
    <property type="match status" value="1"/>
</dbReference>
<gene>
    <name evidence="4" type="ORF">DB31_6566</name>
</gene>
<dbReference type="AlphaFoldDB" id="A0A085WPH8"/>
<proteinExistence type="predicted"/>
<dbReference type="PATRIC" id="fig|394096.3.peg.2666"/>
<reference evidence="4 5" key="1">
    <citation type="submission" date="2014-04" db="EMBL/GenBank/DDBJ databases">
        <title>Genome assembly of Hyalangium minutum DSM 14724.</title>
        <authorList>
            <person name="Sharma G."/>
            <person name="Subramanian S."/>
        </authorList>
    </citation>
    <scope>NUCLEOTIDE SEQUENCE [LARGE SCALE GENOMIC DNA]</scope>
    <source>
        <strain evidence="4 5">DSM 14724</strain>
    </source>
</reference>
<feature type="compositionally biased region" description="Basic and acidic residues" evidence="1">
    <location>
        <begin position="277"/>
        <end position="299"/>
    </location>
</feature>
<accession>A0A085WPH8</accession>
<sequence>MGPPGTAKSELARRLKLAFQDAPLFERLLTRFTVPEELFGPLSIKALEEDRYHRQTGGYLPSAAFAFLDEIFKANSAILNSLLTLLNEREFDNGTERVRTPLICVVGASNELPDGEELHALYDRFLLRCRVPPVSAEGFDALLDLRGTQPIQPKQELLLTRAELEEFRAAASTVVVPPEVKALLKALRAFLEGQQIAVSDRRWRKIVYLLQVSALSHGRTEVSVWDAWLLQHCTWELPEQREAIFDWYQARLGTASAAEPERFTKLVGALEKQLELEKQSRSQARDEQGQLLFSDEKGKPVLQQKGHRRKTNSDKQALFLAPADRHTDRTMGGKGMTREEITSSIRDQYGYYSSSSQRAESYLADENNFYFEPYSLLPMMEPTRYSPVHIDGRVRQVDELSEELTQYRRGVEAQIKSVTAIVEDHLWIAPGFSKPARANLEQRQEHANRLVERLKNLRSGFLALPRSSA</sequence>
<dbReference type="InterPro" id="IPR045427">
    <property type="entry name" value="MoxR"/>
</dbReference>
<dbReference type="InterPro" id="IPR050513">
    <property type="entry name" value="RavA_ATPases"/>
</dbReference>
<dbReference type="STRING" id="394096.DB31_6566"/>
<feature type="region of interest" description="Disordered" evidence="1">
    <location>
        <begin position="277"/>
        <end position="313"/>
    </location>
</feature>
<dbReference type="InterPro" id="IPR041538">
    <property type="entry name" value="RavA-like_AAA_lid"/>
</dbReference>
<evidence type="ECO:0000259" key="3">
    <source>
        <dbReference type="Pfam" id="PF20030"/>
    </source>
</evidence>
<dbReference type="SUPFAM" id="SSF52540">
    <property type="entry name" value="P-loop containing nucleoside triphosphate hydrolases"/>
    <property type="match status" value="1"/>
</dbReference>
<dbReference type="Proteomes" id="UP000028725">
    <property type="component" value="Unassembled WGS sequence"/>
</dbReference>
<evidence type="ECO:0000259" key="2">
    <source>
        <dbReference type="Pfam" id="PF17868"/>
    </source>
</evidence>
<dbReference type="EMBL" id="JMCB01000004">
    <property type="protein sequence ID" value="KFE69591.1"/>
    <property type="molecule type" value="Genomic_DNA"/>
</dbReference>
<keyword evidence="5" id="KW-1185">Reference proteome</keyword>
<dbReference type="InterPro" id="IPR027417">
    <property type="entry name" value="P-loop_NTPase"/>
</dbReference>
<feature type="domain" description="MoxR" evidence="3">
    <location>
        <begin position="1"/>
        <end position="144"/>
    </location>
</feature>
<dbReference type="Gene3D" id="3.40.50.300">
    <property type="entry name" value="P-loop containing nucleotide triphosphate hydrolases"/>
    <property type="match status" value="1"/>
</dbReference>